<evidence type="ECO:0000313" key="4">
    <source>
        <dbReference type="Proteomes" id="UP000028725"/>
    </source>
</evidence>
<feature type="domain" description="Peptidase C39-like" evidence="2">
    <location>
        <begin position="76"/>
        <end position="202"/>
    </location>
</feature>
<comment type="caution">
    <text evidence="3">The sequence shown here is derived from an EMBL/GenBank/DDBJ whole genome shotgun (WGS) entry which is preliminary data.</text>
</comment>
<feature type="region of interest" description="Disordered" evidence="1">
    <location>
        <begin position="17"/>
        <end position="57"/>
    </location>
</feature>
<dbReference type="EMBL" id="JMCB01000013">
    <property type="protein sequence ID" value="KFE64717.1"/>
    <property type="molecule type" value="Genomic_DNA"/>
</dbReference>
<gene>
    <name evidence="3" type="ORF">DB31_1735</name>
</gene>
<dbReference type="InterPro" id="IPR039564">
    <property type="entry name" value="Peptidase_C39-like"/>
</dbReference>
<keyword evidence="4" id="KW-1185">Reference proteome</keyword>
<feature type="compositionally biased region" description="Low complexity" evidence="1">
    <location>
        <begin position="20"/>
        <end position="44"/>
    </location>
</feature>
<accession>A0A085WAK4</accession>
<dbReference type="Gene3D" id="3.90.70.10">
    <property type="entry name" value="Cysteine proteinases"/>
    <property type="match status" value="1"/>
</dbReference>
<dbReference type="Pfam" id="PF13529">
    <property type="entry name" value="Peptidase_C39_2"/>
    <property type="match status" value="1"/>
</dbReference>
<organism evidence="3 4">
    <name type="scientific">Hyalangium minutum</name>
    <dbReference type="NCBI Taxonomy" id="394096"/>
    <lineage>
        <taxon>Bacteria</taxon>
        <taxon>Pseudomonadati</taxon>
        <taxon>Myxococcota</taxon>
        <taxon>Myxococcia</taxon>
        <taxon>Myxococcales</taxon>
        <taxon>Cystobacterineae</taxon>
        <taxon>Archangiaceae</taxon>
        <taxon>Hyalangium</taxon>
    </lineage>
</organism>
<name>A0A085WAK4_9BACT</name>
<dbReference type="AlphaFoldDB" id="A0A085WAK4"/>
<evidence type="ECO:0000259" key="2">
    <source>
        <dbReference type="Pfam" id="PF13529"/>
    </source>
</evidence>
<evidence type="ECO:0000256" key="1">
    <source>
        <dbReference type="SAM" id="MobiDB-lite"/>
    </source>
</evidence>
<reference evidence="3 4" key="1">
    <citation type="submission" date="2014-04" db="EMBL/GenBank/DDBJ databases">
        <title>Genome assembly of Hyalangium minutum DSM 14724.</title>
        <authorList>
            <person name="Sharma G."/>
            <person name="Subramanian S."/>
        </authorList>
    </citation>
    <scope>NUCLEOTIDE SEQUENCE [LARGE SCALE GENOMIC DNA]</scope>
    <source>
        <strain evidence="3 4">DSM 14724</strain>
    </source>
</reference>
<protein>
    <recommendedName>
        <fullName evidence="2">Peptidase C39-like domain-containing protein</fullName>
    </recommendedName>
</protein>
<dbReference type="RefSeq" id="WP_052420346.1">
    <property type="nucleotide sequence ID" value="NZ_JMCB01000013.1"/>
</dbReference>
<dbReference type="OrthoDB" id="5495214at2"/>
<proteinExistence type="predicted"/>
<sequence>MSTSITSSIFRALQQLRQDTSAPVAPQSTPAAAPTAPQAPATPVSFQDGFEQASTQQQEWSAKFSADALPPSGSAPVIQQTTDTNCGAAAAVMAAGSRGQVAGVSAEQRMAQLESQFTDGKGTSAQELAKMLGSEGMKVNQAAFKFDQTTVDETLKKGGKLMAMVDSAQITPGSDPSKTGGAHWVVVDGKDDKGNYTVKDPATGSSYGVDFNHLTNAVDQNWFKHNSGGMMLVEDAKGATSAEALAQSNAALTVPLNANDGGGSKAAETFGRESS</sequence>
<evidence type="ECO:0000313" key="3">
    <source>
        <dbReference type="EMBL" id="KFE64717.1"/>
    </source>
</evidence>
<dbReference type="Proteomes" id="UP000028725">
    <property type="component" value="Unassembled WGS sequence"/>
</dbReference>